<reference evidence="1 2" key="1">
    <citation type="submission" date="2015-10" db="EMBL/GenBank/DDBJ databases">
        <title>Conservation of the essential genome among Caulobacter and Brevundimonas species.</title>
        <authorList>
            <person name="Scott D."/>
            <person name="Ely B."/>
        </authorList>
    </citation>
    <scope>NUCLEOTIDE SEQUENCE [LARGE SCALE GENOMIC DNA]</scope>
    <source>
        <strain evidence="1 2">CB4</strain>
    </source>
</reference>
<accession>A0A0P0P4Z3</accession>
<proteinExistence type="predicted"/>
<organism evidence="1 2">
    <name type="scientific">Caulobacter henricii</name>
    <dbReference type="NCBI Taxonomy" id="69395"/>
    <lineage>
        <taxon>Bacteria</taxon>
        <taxon>Pseudomonadati</taxon>
        <taxon>Pseudomonadota</taxon>
        <taxon>Alphaproteobacteria</taxon>
        <taxon>Caulobacterales</taxon>
        <taxon>Caulobacteraceae</taxon>
        <taxon>Caulobacter</taxon>
    </lineage>
</organism>
<dbReference type="KEGG" id="chq:AQ619_16770"/>
<dbReference type="RefSeq" id="WP_062151796.1">
    <property type="nucleotide sequence ID" value="NZ_CP013002.1"/>
</dbReference>
<gene>
    <name evidence="1" type="ORF">AQ619_16770</name>
</gene>
<dbReference type="Proteomes" id="UP000056905">
    <property type="component" value="Chromosome"/>
</dbReference>
<sequence>MAQAAAAAPKSAPAPDARAAVVCVRAEKGGRRPLTFAGQLVGKRPQPGEFKLPLTPGTDVCNNLLRSKIATWNLEVTTSGFTPCVLPAPEFGQRVTYSAKAGARGLKCAQIAKSPIGTWK</sequence>
<dbReference type="STRING" id="69395.AQ619_16770"/>
<name>A0A0P0P4Z3_9CAUL</name>
<protein>
    <submittedName>
        <fullName evidence="1">Uncharacterized protein</fullName>
    </submittedName>
</protein>
<dbReference type="EMBL" id="CP013002">
    <property type="protein sequence ID" value="ALL15383.1"/>
    <property type="molecule type" value="Genomic_DNA"/>
</dbReference>
<evidence type="ECO:0000313" key="2">
    <source>
        <dbReference type="Proteomes" id="UP000056905"/>
    </source>
</evidence>
<dbReference type="AlphaFoldDB" id="A0A0P0P4Z3"/>
<evidence type="ECO:0000313" key="1">
    <source>
        <dbReference type="EMBL" id="ALL15383.1"/>
    </source>
</evidence>
<dbReference type="OrthoDB" id="7188839at2"/>
<keyword evidence="2" id="KW-1185">Reference proteome</keyword>